<feature type="region of interest" description="Disordered" evidence="8">
    <location>
        <begin position="111"/>
        <end position="135"/>
    </location>
</feature>
<dbReference type="GO" id="GO:0019005">
    <property type="term" value="C:SCF ubiquitin ligase complex"/>
    <property type="evidence" value="ECO:0007669"/>
    <property type="project" value="TreeGrafter"/>
</dbReference>
<reference evidence="10" key="2">
    <citation type="journal article" date="2020" name="BMC">
        <title>Leishmania infection induces a limited differential gene expression in the sand fly midgut.</title>
        <authorList>
            <person name="Coutinho-Abreu I.V."/>
            <person name="Serafim T.D."/>
            <person name="Meneses C."/>
            <person name="Kamhawi S."/>
            <person name="Oliveira F."/>
            <person name="Valenzuela J.G."/>
        </authorList>
    </citation>
    <scope>NUCLEOTIDE SEQUENCE</scope>
    <source>
        <strain evidence="10">Jacobina</strain>
        <tissue evidence="10">Midgut</tissue>
    </source>
</reference>
<dbReference type="GO" id="GO:0031146">
    <property type="term" value="P:SCF-dependent proteasomal ubiquitin-dependent protein catabolic process"/>
    <property type="evidence" value="ECO:0007669"/>
    <property type="project" value="TreeGrafter"/>
</dbReference>
<comment type="pathway">
    <text evidence="2">Protein modification; protein ubiquitination.</text>
</comment>
<dbReference type="VEuPathDB" id="VectorBase:LLOJ007033"/>
<feature type="region of interest" description="Disordered" evidence="8">
    <location>
        <begin position="1"/>
        <end position="31"/>
    </location>
</feature>
<evidence type="ECO:0000256" key="5">
    <source>
        <dbReference type="ARBA" id="ARBA00022786"/>
    </source>
</evidence>
<evidence type="ECO:0000256" key="6">
    <source>
        <dbReference type="ARBA" id="ARBA00022803"/>
    </source>
</evidence>
<dbReference type="SUPFAM" id="SSF81383">
    <property type="entry name" value="F-box domain"/>
    <property type="match status" value="2"/>
</dbReference>
<accession>A0A1B0CQ84</accession>
<dbReference type="PROSITE" id="PS50181">
    <property type="entry name" value="FBOX"/>
    <property type="match status" value="2"/>
</dbReference>
<evidence type="ECO:0000256" key="3">
    <source>
        <dbReference type="ARBA" id="ARBA00019775"/>
    </source>
</evidence>
<evidence type="ECO:0000256" key="1">
    <source>
        <dbReference type="ARBA" id="ARBA00004496"/>
    </source>
</evidence>
<dbReference type="EnsemblMetazoa" id="LLOJ007033-RA">
    <property type="protein sequence ID" value="LLOJ007033-PA"/>
    <property type="gene ID" value="LLOJ007033"/>
</dbReference>
<evidence type="ECO:0000259" key="9">
    <source>
        <dbReference type="PROSITE" id="PS50181"/>
    </source>
</evidence>
<comment type="subcellular location">
    <subcellularLocation>
        <location evidence="1">Cytoplasm</location>
    </subcellularLocation>
</comment>
<dbReference type="PANTHER" id="PTHR12874:SF29">
    <property type="entry name" value="F-BOX ONLY PROTEIN 9"/>
    <property type="match status" value="1"/>
</dbReference>
<sequence length="549" mass="63049">MSTTVAAGDEESDEESSSSCHTAAENASNETLLEEFRTTWQKELQQNDLTKGIESLNLTSESDESIAKKHFLQGTEYERMGKVFEAIRHYRRAVQLVPDIEFRVRPLLAQQDDDAAPAEAGESMESEEMPDVSDTEEDLTAVDLSVRFQGILGRCRKVCERAGDERVLQTSRHLSDLPTEIILYIFKWVISRDLDVRSLEQLAGVCRGFYICARDSELWRLACSKVWGVSVGSPKAMGYLTWRQMYQERPRVHFHGCYISKTSYLRYGENSFQDQFYRPVHLIEYYRYIRFFPEGRVLMLTTPDEPISCIGKLRNRHPHKKEILGGEYEMHGDTIMVVLKRSRQRIQKATATSKRHPLYGERDTNTFYLELKIDEDAAPAEAGESMESEELPDVSDTEEDLTAVDLSVRFQGILGRCRKVCERAGDERVLQTSRHLSDLPTEIILYIFKWVISRDLDVRSLEQLAGVCRGFYICARDSELWRLACSKVWGVSVGSPKAMGYLTWRQMYQERPRVHFHGCYISKQATYATERIASKTNSIDQYISLSTTG</sequence>
<evidence type="ECO:0000256" key="8">
    <source>
        <dbReference type="SAM" id="MobiDB-lite"/>
    </source>
</evidence>
<dbReference type="SMART" id="SM00028">
    <property type="entry name" value="TPR"/>
    <property type="match status" value="1"/>
</dbReference>
<dbReference type="Proteomes" id="UP000092461">
    <property type="component" value="Unassembled WGS sequence"/>
</dbReference>
<evidence type="ECO:0000256" key="4">
    <source>
        <dbReference type="ARBA" id="ARBA00022490"/>
    </source>
</evidence>
<dbReference type="InterPro" id="IPR001810">
    <property type="entry name" value="F-box_dom"/>
</dbReference>
<dbReference type="PANTHER" id="PTHR12874">
    <property type="entry name" value="F-BOX ONLY PROTEIN 48-RELATED"/>
    <property type="match status" value="1"/>
</dbReference>
<dbReference type="FunFam" id="1.20.1280.50:FF:000012">
    <property type="entry name" value="F-box only protein 9"/>
    <property type="match status" value="2"/>
</dbReference>
<evidence type="ECO:0000256" key="2">
    <source>
        <dbReference type="ARBA" id="ARBA00004906"/>
    </source>
</evidence>
<feature type="domain" description="F-box" evidence="9">
    <location>
        <begin position="171"/>
        <end position="222"/>
    </location>
</feature>
<dbReference type="CDD" id="cd22089">
    <property type="entry name" value="F-box_FBXO9"/>
    <property type="match status" value="2"/>
</dbReference>
<keyword evidence="4" id="KW-0963">Cytoplasm</keyword>
<proteinExistence type="predicted"/>
<dbReference type="EMBL" id="GITU01003075">
    <property type="protein sequence ID" value="MBC1171778.1"/>
    <property type="molecule type" value="Transcribed_RNA"/>
</dbReference>
<evidence type="ECO:0000313" key="11">
    <source>
        <dbReference type="EnsemblMetazoa" id="LLOJ007033-PA"/>
    </source>
</evidence>
<dbReference type="GO" id="GO:0005737">
    <property type="term" value="C:cytoplasm"/>
    <property type="evidence" value="ECO:0007669"/>
    <property type="project" value="UniProtKB-SubCell"/>
</dbReference>
<name>A0A1B0CQ84_LUTLO</name>
<evidence type="ECO:0000313" key="10">
    <source>
        <dbReference type="EMBL" id="MBC1171778.1"/>
    </source>
</evidence>
<keyword evidence="12" id="KW-1185">Reference proteome</keyword>
<dbReference type="SUPFAM" id="SSF48452">
    <property type="entry name" value="TPR-like"/>
    <property type="match status" value="1"/>
</dbReference>
<organism evidence="11 12">
    <name type="scientific">Lutzomyia longipalpis</name>
    <name type="common">Sand fly</name>
    <dbReference type="NCBI Taxonomy" id="7200"/>
    <lineage>
        <taxon>Eukaryota</taxon>
        <taxon>Metazoa</taxon>
        <taxon>Ecdysozoa</taxon>
        <taxon>Arthropoda</taxon>
        <taxon>Hexapoda</taxon>
        <taxon>Insecta</taxon>
        <taxon>Pterygota</taxon>
        <taxon>Neoptera</taxon>
        <taxon>Endopterygota</taxon>
        <taxon>Diptera</taxon>
        <taxon>Nematocera</taxon>
        <taxon>Psychodoidea</taxon>
        <taxon>Psychodidae</taxon>
        <taxon>Lutzomyia</taxon>
        <taxon>Lutzomyia</taxon>
    </lineage>
</organism>
<dbReference type="PROSITE" id="PS50005">
    <property type="entry name" value="TPR"/>
    <property type="match status" value="1"/>
</dbReference>
<keyword evidence="6 7" id="KW-0802">TPR repeat</keyword>
<dbReference type="AlphaFoldDB" id="A0A1B0CQ84"/>
<dbReference type="InterPro" id="IPR011990">
    <property type="entry name" value="TPR-like_helical_dom_sf"/>
</dbReference>
<dbReference type="EMBL" id="AJWK01023230">
    <property type="status" value="NOT_ANNOTATED_CDS"/>
    <property type="molecule type" value="Genomic_DNA"/>
</dbReference>
<reference evidence="11" key="3">
    <citation type="submission" date="2020-05" db="UniProtKB">
        <authorList>
            <consortium name="EnsemblMetazoa"/>
        </authorList>
    </citation>
    <scope>IDENTIFICATION</scope>
    <source>
        <strain evidence="11">Jacobina</strain>
    </source>
</reference>
<dbReference type="Pfam" id="PF19270">
    <property type="entry name" value="FBO_C"/>
    <property type="match status" value="1"/>
</dbReference>
<evidence type="ECO:0000313" key="12">
    <source>
        <dbReference type="Proteomes" id="UP000092461"/>
    </source>
</evidence>
<feature type="repeat" description="TPR" evidence="7">
    <location>
        <begin position="67"/>
        <end position="100"/>
    </location>
</feature>
<feature type="domain" description="F-box" evidence="9">
    <location>
        <begin position="433"/>
        <end position="484"/>
    </location>
</feature>
<reference evidence="12" key="1">
    <citation type="submission" date="2012-05" db="EMBL/GenBank/DDBJ databases">
        <title>Whole Genome Assembly of Lutzomyia longipalpis.</title>
        <authorList>
            <person name="Richards S."/>
            <person name="Qu C."/>
            <person name="Dillon R."/>
            <person name="Worley K."/>
            <person name="Scherer S."/>
            <person name="Batterton M."/>
            <person name="Taylor A."/>
            <person name="Hawes A."/>
            <person name="Hernandez B."/>
            <person name="Kovar C."/>
            <person name="Mandapat C."/>
            <person name="Pham C."/>
            <person name="Qu C."/>
            <person name="Jing C."/>
            <person name="Bess C."/>
            <person name="Bandaranaike D."/>
            <person name="Ngo D."/>
            <person name="Ongeri F."/>
            <person name="Arias F."/>
            <person name="Lara F."/>
            <person name="Weissenberger G."/>
            <person name="Kamau G."/>
            <person name="Han H."/>
            <person name="Shen H."/>
            <person name="Dinh H."/>
            <person name="Khalil I."/>
            <person name="Jones J."/>
            <person name="Shafer J."/>
            <person name="Jayaseelan J."/>
            <person name="Quiroz J."/>
            <person name="Blankenburg K."/>
            <person name="Nguyen L."/>
            <person name="Jackson L."/>
            <person name="Francisco L."/>
            <person name="Tang L.-Y."/>
            <person name="Pu L.-L."/>
            <person name="Perales L."/>
            <person name="Lorensuhewa L."/>
            <person name="Munidasa M."/>
            <person name="Coyle M."/>
            <person name="Taylor M."/>
            <person name="Puazo M."/>
            <person name="Firestine M."/>
            <person name="Scheel M."/>
            <person name="Javaid M."/>
            <person name="Wang M."/>
            <person name="Li M."/>
            <person name="Tabassum N."/>
            <person name="Saada N."/>
            <person name="Osuji N."/>
            <person name="Aqrawi P."/>
            <person name="Fu Q."/>
            <person name="Thornton R."/>
            <person name="Raj R."/>
            <person name="Goodspeed R."/>
            <person name="Mata R."/>
            <person name="Najjar R."/>
            <person name="Gubbala S."/>
            <person name="Lee S."/>
            <person name="Denson S."/>
            <person name="Patil S."/>
            <person name="Macmil S."/>
            <person name="Qi S."/>
            <person name="Matskevitch T."/>
            <person name="Palculict T."/>
            <person name="Mathew T."/>
            <person name="Vee V."/>
            <person name="Velamala V."/>
            <person name="Korchina V."/>
            <person name="Cai W."/>
            <person name="Liu W."/>
            <person name="Dai W."/>
            <person name="Zou X."/>
            <person name="Zhu Y."/>
            <person name="Zhang Y."/>
            <person name="Wu Y.-Q."/>
            <person name="Xin Y."/>
            <person name="Nazarath L."/>
            <person name="Kovar C."/>
            <person name="Han Y."/>
            <person name="Muzny D."/>
            <person name="Gibbs R."/>
        </authorList>
    </citation>
    <scope>NUCLEOTIDE SEQUENCE [LARGE SCALE GENOMIC DNA]</scope>
    <source>
        <strain evidence="12">Jacobina</strain>
    </source>
</reference>
<dbReference type="Pfam" id="PF12937">
    <property type="entry name" value="F-box-like"/>
    <property type="match status" value="2"/>
</dbReference>
<dbReference type="InterPro" id="IPR036047">
    <property type="entry name" value="F-box-like_dom_sf"/>
</dbReference>
<evidence type="ECO:0000256" key="7">
    <source>
        <dbReference type="PROSITE-ProRule" id="PRU00339"/>
    </source>
</evidence>
<dbReference type="InterPro" id="IPR019734">
    <property type="entry name" value="TPR_rpt"/>
</dbReference>
<keyword evidence="5" id="KW-0833">Ubl conjugation pathway</keyword>
<protein>
    <recommendedName>
        <fullName evidence="3">F-box only protein 9</fullName>
    </recommendedName>
</protein>
<dbReference type="Gene3D" id="1.20.1280.50">
    <property type="match status" value="2"/>
</dbReference>
<dbReference type="VEuPathDB" id="VectorBase:LLONM1_002882"/>
<dbReference type="InterPro" id="IPR045464">
    <property type="entry name" value="Hrt3/FBXO9_C"/>
</dbReference>
<dbReference type="EMBL" id="AJWK01023229">
    <property type="status" value="NOT_ANNOTATED_CDS"/>
    <property type="molecule type" value="Genomic_DNA"/>
</dbReference>